<reference evidence="2" key="1">
    <citation type="journal article" date="2022" name="Nat. Commun.">
        <title>Chromosome evolution and the genetic basis of agronomically important traits in greater yam.</title>
        <authorList>
            <person name="Bredeson J.V."/>
            <person name="Lyons J.B."/>
            <person name="Oniyinde I.O."/>
            <person name="Okereke N.R."/>
            <person name="Kolade O."/>
            <person name="Nnabue I."/>
            <person name="Nwadili C.O."/>
            <person name="Hribova E."/>
            <person name="Parker M."/>
            <person name="Nwogha J."/>
            <person name="Shu S."/>
            <person name="Carlson J."/>
            <person name="Kariba R."/>
            <person name="Muthemba S."/>
            <person name="Knop K."/>
            <person name="Barton G.J."/>
            <person name="Sherwood A.V."/>
            <person name="Lopez-Montes A."/>
            <person name="Asiedu R."/>
            <person name="Jamnadass R."/>
            <person name="Muchugi A."/>
            <person name="Goodstein D."/>
            <person name="Egesi C.N."/>
            <person name="Featherston J."/>
            <person name="Asfaw A."/>
            <person name="Simpson G.G."/>
            <person name="Dolezel J."/>
            <person name="Hendre P.S."/>
            <person name="Van Deynze A."/>
            <person name="Kumar P.L."/>
            <person name="Obidiegwu J.E."/>
            <person name="Bhattacharjee R."/>
            <person name="Rokhsar D.S."/>
        </authorList>
    </citation>
    <scope>NUCLEOTIDE SEQUENCE [LARGE SCALE GENOMIC DNA]</scope>
    <source>
        <strain evidence="2">cv. TDa95/00328</strain>
    </source>
</reference>
<comment type="caution">
    <text evidence="1">The sequence shown here is derived from an EMBL/GenBank/DDBJ whole genome shotgun (WGS) entry which is preliminary data.</text>
</comment>
<sequence>MMLNRLISIHLFSLPASVIAQVLLAPFWQMLMKPSATSIQKLGCCSFGGCSTCLYSQHMEEMLSDYFHFSKRSKQKNRPFIEEHRL</sequence>
<evidence type="ECO:0000313" key="2">
    <source>
        <dbReference type="Proteomes" id="UP000827976"/>
    </source>
</evidence>
<protein>
    <submittedName>
        <fullName evidence="1">Uncharacterized protein</fullName>
    </submittedName>
</protein>
<proteinExistence type="predicted"/>
<accession>A0ACB7U4P7</accession>
<name>A0ACB7U4P7_DIOAL</name>
<gene>
    <name evidence="1" type="ORF">IHE45_18G000200</name>
</gene>
<dbReference type="EMBL" id="CM037028">
    <property type="protein sequence ID" value="KAH7655284.1"/>
    <property type="molecule type" value="Genomic_DNA"/>
</dbReference>
<organism evidence="1 2">
    <name type="scientific">Dioscorea alata</name>
    <name type="common">Purple yam</name>
    <dbReference type="NCBI Taxonomy" id="55571"/>
    <lineage>
        <taxon>Eukaryota</taxon>
        <taxon>Viridiplantae</taxon>
        <taxon>Streptophyta</taxon>
        <taxon>Embryophyta</taxon>
        <taxon>Tracheophyta</taxon>
        <taxon>Spermatophyta</taxon>
        <taxon>Magnoliopsida</taxon>
        <taxon>Liliopsida</taxon>
        <taxon>Dioscoreales</taxon>
        <taxon>Dioscoreaceae</taxon>
        <taxon>Dioscorea</taxon>
    </lineage>
</organism>
<dbReference type="Proteomes" id="UP000827976">
    <property type="component" value="Chromosome 18"/>
</dbReference>
<keyword evidence="2" id="KW-1185">Reference proteome</keyword>
<evidence type="ECO:0000313" key="1">
    <source>
        <dbReference type="EMBL" id="KAH7655284.1"/>
    </source>
</evidence>